<name>A0A4U1C747_9SPHI</name>
<comment type="caution">
    <text evidence="2">The sequence shown here is derived from an EMBL/GenBank/DDBJ whole genome shotgun (WGS) entry which is preliminary data.</text>
</comment>
<reference evidence="2 3" key="1">
    <citation type="submission" date="2019-04" db="EMBL/GenBank/DDBJ databases">
        <title>Pedobacter sp. AR-3-17 sp. nov., isolated from Arctic soil.</title>
        <authorList>
            <person name="Dahal R.H."/>
            <person name="Kim D.-U."/>
        </authorList>
    </citation>
    <scope>NUCLEOTIDE SEQUENCE [LARGE SCALE GENOMIC DNA]</scope>
    <source>
        <strain evidence="2 3">AR-3-17</strain>
    </source>
</reference>
<evidence type="ECO:0000313" key="2">
    <source>
        <dbReference type="EMBL" id="TKB99220.1"/>
    </source>
</evidence>
<feature type="domain" description="GIY-YIG" evidence="1">
    <location>
        <begin position="163"/>
        <end position="244"/>
    </location>
</feature>
<keyword evidence="3" id="KW-1185">Reference proteome</keyword>
<dbReference type="PROSITE" id="PS50164">
    <property type="entry name" value="GIY_YIG"/>
    <property type="match status" value="1"/>
</dbReference>
<evidence type="ECO:0000259" key="1">
    <source>
        <dbReference type="PROSITE" id="PS50164"/>
    </source>
</evidence>
<dbReference type="Pfam" id="PF01541">
    <property type="entry name" value="GIY-YIG"/>
    <property type="match status" value="1"/>
</dbReference>
<sequence length="312" mass="36731">MIESSNSKTKWTLKICREEALKYSYRTAFQKNSPAYKAAYRYGWLDEICGHMAKPKPYNYKWTFEECEKEAKKYSLKKEFLSNSNIAFQIASKNNWLEQICCHMTEVKKPHKYWTKERCANEALKYKHRNDFSNLSNSAYGSAQKNNWLDEICNHMTFQGSEMLRYVYSFTFSDGSIYFGLTNDYKRRIIDHKTDISSKVYKHVQITNEEPQFKLITPNLVPTEMAQKIEIKLIKEHIDKGYKVLNIDKGGGIGGSTLKWTKEKCKIEALEYKTRGEYQKSLSYSTAHKKGWLNEICAYMFQPKKPHGFWSK</sequence>
<dbReference type="InterPro" id="IPR035901">
    <property type="entry name" value="GIY-YIG_endonuc_sf"/>
</dbReference>
<protein>
    <recommendedName>
        <fullName evidence="1">GIY-YIG domain-containing protein</fullName>
    </recommendedName>
</protein>
<organism evidence="2 3">
    <name type="scientific">Pedobacter cryophilus</name>
    <dbReference type="NCBI Taxonomy" id="2571271"/>
    <lineage>
        <taxon>Bacteria</taxon>
        <taxon>Pseudomonadati</taxon>
        <taxon>Bacteroidota</taxon>
        <taxon>Sphingobacteriia</taxon>
        <taxon>Sphingobacteriales</taxon>
        <taxon>Sphingobacteriaceae</taxon>
        <taxon>Pedobacter</taxon>
    </lineage>
</organism>
<dbReference type="InterPro" id="IPR000305">
    <property type="entry name" value="GIY-YIG_endonuc"/>
</dbReference>
<dbReference type="OrthoDB" id="1061516at2"/>
<dbReference type="EMBL" id="SWBP01000002">
    <property type="protein sequence ID" value="TKB99220.1"/>
    <property type="molecule type" value="Genomic_DNA"/>
</dbReference>
<accession>A0A4U1C747</accession>
<evidence type="ECO:0000313" key="3">
    <source>
        <dbReference type="Proteomes" id="UP000308181"/>
    </source>
</evidence>
<gene>
    <name evidence="2" type="ORF">FA046_08935</name>
</gene>
<dbReference type="AlphaFoldDB" id="A0A4U1C747"/>
<dbReference type="Gene3D" id="3.40.1440.10">
    <property type="entry name" value="GIY-YIG endonuclease"/>
    <property type="match status" value="1"/>
</dbReference>
<proteinExistence type="predicted"/>
<dbReference type="SUPFAM" id="SSF82771">
    <property type="entry name" value="GIY-YIG endonuclease"/>
    <property type="match status" value="1"/>
</dbReference>
<dbReference type="Proteomes" id="UP000308181">
    <property type="component" value="Unassembled WGS sequence"/>
</dbReference>
<dbReference type="RefSeq" id="WP_136826032.1">
    <property type="nucleotide sequence ID" value="NZ_SWBP01000002.1"/>
</dbReference>